<dbReference type="GeneID" id="96954595"/>
<evidence type="ECO:0000313" key="2">
    <source>
        <dbReference type="EMBL" id="MFC7256210.1"/>
    </source>
</evidence>
<protein>
    <submittedName>
        <fullName evidence="2">Uncharacterized protein</fullName>
    </submittedName>
</protein>
<accession>A0ABD5ZZT5</accession>
<name>A0ABD5ZZT5_9EURY</name>
<dbReference type="Proteomes" id="UP001596434">
    <property type="component" value="Unassembled WGS sequence"/>
</dbReference>
<gene>
    <name evidence="2" type="ORF">ACFQKE_13055</name>
</gene>
<proteinExistence type="predicted"/>
<evidence type="ECO:0000256" key="1">
    <source>
        <dbReference type="SAM" id="MobiDB-lite"/>
    </source>
</evidence>
<reference evidence="2 3" key="1">
    <citation type="journal article" date="2019" name="Int. J. Syst. Evol. Microbiol.">
        <title>The Global Catalogue of Microorganisms (GCM) 10K type strain sequencing project: providing services to taxonomists for standard genome sequencing and annotation.</title>
        <authorList>
            <consortium name="The Broad Institute Genomics Platform"/>
            <consortium name="The Broad Institute Genome Sequencing Center for Infectious Disease"/>
            <person name="Wu L."/>
            <person name="Ma J."/>
        </authorList>
    </citation>
    <scope>NUCLEOTIDE SEQUENCE [LARGE SCALE GENOMIC DNA]</scope>
    <source>
        <strain evidence="2 3">GX21</strain>
    </source>
</reference>
<evidence type="ECO:0000313" key="3">
    <source>
        <dbReference type="Proteomes" id="UP001596434"/>
    </source>
</evidence>
<sequence>MGATKEGSWSSRGPQASAAAGRAAELVSTADDEPSLTLSDVQSTVADGGGGIPPPSVVKRRSKSGSDALE</sequence>
<dbReference type="EMBL" id="JBHTAT010000001">
    <property type="protein sequence ID" value="MFC7256210.1"/>
    <property type="molecule type" value="Genomic_DNA"/>
</dbReference>
<dbReference type="RefSeq" id="WP_379704806.1">
    <property type="nucleotide sequence ID" value="NZ_JBHTAT010000001.1"/>
</dbReference>
<comment type="caution">
    <text evidence="2">The sequence shown here is derived from an EMBL/GenBank/DDBJ whole genome shotgun (WGS) entry which is preliminary data.</text>
</comment>
<feature type="region of interest" description="Disordered" evidence="1">
    <location>
        <begin position="1"/>
        <end position="70"/>
    </location>
</feature>
<feature type="compositionally biased region" description="Polar residues" evidence="1">
    <location>
        <begin position="36"/>
        <end position="45"/>
    </location>
</feature>
<keyword evidence="3" id="KW-1185">Reference proteome</keyword>
<feature type="compositionally biased region" description="Low complexity" evidence="1">
    <location>
        <begin position="10"/>
        <end position="24"/>
    </location>
</feature>
<dbReference type="AlphaFoldDB" id="A0ABD5ZZT5"/>
<organism evidence="2 3">
    <name type="scientific">Haloplanus litoreus</name>
    <dbReference type="NCBI Taxonomy" id="767515"/>
    <lineage>
        <taxon>Archaea</taxon>
        <taxon>Methanobacteriati</taxon>
        <taxon>Methanobacteriota</taxon>
        <taxon>Stenosarchaea group</taxon>
        <taxon>Halobacteria</taxon>
        <taxon>Halobacteriales</taxon>
        <taxon>Haloferacaceae</taxon>
        <taxon>Haloplanus</taxon>
    </lineage>
</organism>